<reference evidence="2" key="1">
    <citation type="submission" date="2023-03" db="EMBL/GenBank/DDBJ databases">
        <authorList>
            <person name="Steffen K."/>
            <person name="Cardenas P."/>
        </authorList>
    </citation>
    <scope>NUCLEOTIDE SEQUENCE</scope>
</reference>
<feature type="compositionally biased region" description="Polar residues" evidence="1">
    <location>
        <begin position="307"/>
        <end position="317"/>
    </location>
</feature>
<keyword evidence="3" id="KW-1185">Reference proteome</keyword>
<evidence type="ECO:0000313" key="3">
    <source>
        <dbReference type="Proteomes" id="UP001174909"/>
    </source>
</evidence>
<dbReference type="AlphaFoldDB" id="A0AA35RAJ9"/>
<comment type="caution">
    <text evidence="2">The sequence shown here is derived from an EMBL/GenBank/DDBJ whole genome shotgun (WGS) entry which is preliminary data.</text>
</comment>
<feature type="compositionally biased region" description="Low complexity" evidence="1">
    <location>
        <begin position="226"/>
        <end position="241"/>
    </location>
</feature>
<feature type="region of interest" description="Disordered" evidence="1">
    <location>
        <begin position="95"/>
        <end position="332"/>
    </location>
</feature>
<name>A0AA35RAJ9_GEOBA</name>
<protein>
    <submittedName>
        <fullName evidence="2">Uncharacterized protein</fullName>
    </submittedName>
</protein>
<gene>
    <name evidence="2" type="ORF">GBAR_LOCUS5339</name>
</gene>
<dbReference type="EMBL" id="CASHTH010000797">
    <property type="protein sequence ID" value="CAI8007684.1"/>
    <property type="molecule type" value="Genomic_DNA"/>
</dbReference>
<proteinExistence type="predicted"/>
<dbReference type="Proteomes" id="UP001174909">
    <property type="component" value="Unassembled WGS sequence"/>
</dbReference>
<sequence length="341" mass="36822">MSLALYQQGCCYIRVTCTTVVLSTRPPLEEGILESQPPRQRSIIESPYEVVDQEEAKALREKKEREKRAREEKTRSAAVKQPVFTEEELLEIRRHTYSTVDLNKKKQKKRDKKKRDSSPPPVPPQAFNYHEDFPEEGEPAATAEHYSIQANGGSSHVYDSLQTATSPAISPLHTEPAVHSGKDQQGTSPGPLTSGNGGGGDDVKKSGDPVYETITGLTLPPCSHQSSSSSSSSPSSSPSSPLEEKETTRLIPQPVAPDLPPRSAHMISRVNRPASSRNGSRYSMIEGGATSSPALLPRPQSAHITLFPTTGSGTTGALTRDSLETSGKNGSLPLLAFTQNV</sequence>
<feature type="compositionally biased region" description="Basic residues" evidence="1">
    <location>
        <begin position="105"/>
        <end position="115"/>
    </location>
</feature>
<organism evidence="2 3">
    <name type="scientific">Geodia barretti</name>
    <name type="common">Barrett's horny sponge</name>
    <dbReference type="NCBI Taxonomy" id="519541"/>
    <lineage>
        <taxon>Eukaryota</taxon>
        <taxon>Metazoa</taxon>
        <taxon>Porifera</taxon>
        <taxon>Demospongiae</taxon>
        <taxon>Heteroscleromorpha</taxon>
        <taxon>Tetractinellida</taxon>
        <taxon>Astrophorina</taxon>
        <taxon>Geodiidae</taxon>
        <taxon>Geodia</taxon>
    </lineage>
</organism>
<feature type="region of interest" description="Disordered" evidence="1">
    <location>
        <begin position="55"/>
        <end position="82"/>
    </location>
</feature>
<evidence type="ECO:0000256" key="1">
    <source>
        <dbReference type="SAM" id="MobiDB-lite"/>
    </source>
</evidence>
<evidence type="ECO:0000313" key="2">
    <source>
        <dbReference type="EMBL" id="CAI8007684.1"/>
    </source>
</evidence>
<feature type="compositionally biased region" description="Basic and acidic residues" evidence="1">
    <location>
        <begin position="55"/>
        <end position="75"/>
    </location>
</feature>
<accession>A0AA35RAJ9</accession>